<keyword evidence="1" id="KW-0732">Signal</keyword>
<gene>
    <name evidence="2" type="ORF">SAMN05444366_0421</name>
</gene>
<dbReference type="OrthoDB" id="1373750at2"/>
<sequence length="140" mass="15603">MAPTIKKYFIYIIFLVSPIALSLHAQSTEASKTASFTAKCDRTASIVLNQNNDIADKRISKLDDNSNQLIAGLSIPKDSLSIATEANTQSTTNCQENSSITAFYSVLAKDIIENYKYDFSETFIDILFFEDIDLARTRTI</sequence>
<accession>A0A1M6ZVW5</accession>
<dbReference type="STRING" id="29534.SAMN05444366_0421"/>
<proteinExistence type="predicted"/>
<feature type="signal peptide" evidence="1">
    <location>
        <begin position="1"/>
        <end position="25"/>
    </location>
</feature>
<feature type="chain" id="PRO_5009923444" evidence="1">
    <location>
        <begin position="26"/>
        <end position="140"/>
    </location>
</feature>
<dbReference type="RefSeq" id="WP_072969991.1">
    <property type="nucleotide sequence ID" value="NZ_FRBY01000001.1"/>
</dbReference>
<dbReference type="EMBL" id="FRBY01000001">
    <property type="protein sequence ID" value="SHL34564.1"/>
    <property type="molecule type" value="Genomic_DNA"/>
</dbReference>
<dbReference type="Proteomes" id="UP000184121">
    <property type="component" value="Unassembled WGS sequence"/>
</dbReference>
<evidence type="ECO:0000313" key="2">
    <source>
        <dbReference type="EMBL" id="SHL34564.1"/>
    </source>
</evidence>
<protein>
    <submittedName>
        <fullName evidence="2">Uncharacterized protein</fullName>
    </submittedName>
</protein>
<organism evidence="2 3">
    <name type="scientific">Flavobacterium saccharophilum</name>
    <dbReference type="NCBI Taxonomy" id="29534"/>
    <lineage>
        <taxon>Bacteria</taxon>
        <taxon>Pseudomonadati</taxon>
        <taxon>Bacteroidota</taxon>
        <taxon>Flavobacteriia</taxon>
        <taxon>Flavobacteriales</taxon>
        <taxon>Flavobacteriaceae</taxon>
        <taxon>Flavobacterium</taxon>
    </lineage>
</organism>
<evidence type="ECO:0000256" key="1">
    <source>
        <dbReference type="SAM" id="SignalP"/>
    </source>
</evidence>
<reference evidence="3" key="1">
    <citation type="submission" date="2016-11" db="EMBL/GenBank/DDBJ databases">
        <authorList>
            <person name="Varghese N."/>
            <person name="Submissions S."/>
        </authorList>
    </citation>
    <scope>NUCLEOTIDE SEQUENCE [LARGE SCALE GENOMIC DNA]</scope>
    <source>
        <strain evidence="3">DSM 1811</strain>
    </source>
</reference>
<keyword evidence="3" id="KW-1185">Reference proteome</keyword>
<dbReference type="AlphaFoldDB" id="A0A1M6ZVW5"/>
<name>A0A1M6ZVW5_9FLAO</name>
<evidence type="ECO:0000313" key="3">
    <source>
        <dbReference type="Proteomes" id="UP000184121"/>
    </source>
</evidence>